<reference evidence="1" key="1">
    <citation type="journal article" date="2014" name="Int. J. Syst. Evol. Microbiol.">
        <title>Complete genome sequence of Corynebacterium casei LMG S-19264T (=DSM 44701T), isolated from a smear-ripened cheese.</title>
        <authorList>
            <consortium name="US DOE Joint Genome Institute (JGI-PGF)"/>
            <person name="Walter F."/>
            <person name="Albersmeier A."/>
            <person name="Kalinowski J."/>
            <person name="Ruckert C."/>
        </authorList>
    </citation>
    <scope>NUCLEOTIDE SEQUENCE</scope>
    <source>
        <strain evidence="1">JCM 30078</strain>
    </source>
</reference>
<evidence type="ECO:0000313" key="2">
    <source>
        <dbReference type="Proteomes" id="UP000635983"/>
    </source>
</evidence>
<dbReference type="EMBL" id="BMPO01000008">
    <property type="protein sequence ID" value="GGK03899.1"/>
    <property type="molecule type" value="Genomic_DNA"/>
</dbReference>
<dbReference type="AlphaFoldDB" id="A0A917UZN7"/>
<accession>A0A917UZN7</accession>
<sequence>MRWLFMLLVVLNLFYYVWHLQGVASEPRPAEYSALKAAEKHNIQLLSEASERLAPAVAGASRAEPETCLFIGGAAQQDLADQLRQRVLSLGAQGDIREESVASDTDFWLYLPPLASREASLRQLRELQARQIEGYLIGEGDLTNGISLGMFARESVAQAARDKIRAAGYDPAMRELPRARTSYWVRILPDERRLIGPQVLEQLSKDFPGLQHRLEACESLASP</sequence>
<evidence type="ECO:0008006" key="3">
    <source>
        <dbReference type="Google" id="ProtNLM"/>
    </source>
</evidence>
<dbReference type="RefSeq" id="WP_188984483.1">
    <property type="nucleotide sequence ID" value="NZ_BMPO01000008.1"/>
</dbReference>
<evidence type="ECO:0000313" key="1">
    <source>
        <dbReference type="EMBL" id="GGK03899.1"/>
    </source>
</evidence>
<proteinExistence type="predicted"/>
<name>A0A917UZN7_9PSED</name>
<keyword evidence="2" id="KW-1185">Reference proteome</keyword>
<gene>
    <name evidence="1" type="ORF">GCM10009304_32280</name>
</gene>
<dbReference type="Proteomes" id="UP000635983">
    <property type="component" value="Unassembled WGS sequence"/>
</dbReference>
<protein>
    <recommendedName>
        <fullName evidence="3">Sporulation protein</fullName>
    </recommendedName>
</protein>
<organism evidence="1 2">
    <name type="scientific">Pseudomonas matsuisoli</name>
    <dbReference type="NCBI Taxonomy" id="1515666"/>
    <lineage>
        <taxon>Bacteria</taxon>
        <taxon>Pseudomonadati</taxon>
        <taxon>Pseudomonadota</taxon>
        <taxon>Gammaproteobacteria</taxon>
        <taxon>Pseudomonadales</taxon>
        <taxon>Pseudomonadaceae</taxon>
        <taxon>Pseudomonas</taxon>
    </lineage>
</organism>
<reference evidence="1" key="2">
    <citation type="submission" date="2020-09" db="EMBL/GenBank/DDBJ databases">
        <authorList>
            <person name="Sun Q."/>
            <person name="Ohkuma M."/>
        </authorList>
    </citation>
    <scope>NUCLEOTIDE SEQUENCE</scope>
    <source>
        <strain evidence="1">JCM 30078</strain>
    </source>
</reference>
<comment type="caution">
    <text evidence="1">The sequence shown here is derived from an EMBL/GenBank/DDBJ whole genome shotgun (WGS) entry which is preliminary data.</text>
</comment>